<evidence type="ECO:0000313" key="2">
    <source>
        <dbReference type="Proteomes" id="UP000226092"/>
    </source>
</evidence>
<protein>
    <submittedName>
        <fullName evidence="1">Uncharacterized protein</fullName>
    </submittedName>
</protein>
<name>A0A223LG82_9CAUD</name>
<proteinExistence type="predicted"/>
<dbReference type="RefSeq" id="YP_009834353.1">
    <property type="nucleotide sequence ID" value="NC_048673.1"/>
</dbReference>
<dbReference type="GeneID" id="55604420"/>
<organism evidence="1 2">
    <name type="scientific">Aeromonas phage AS-zj</name>
    <dbReference type="NCBI Taxonomy" id="2024208"/>
    <lineage>
        <taxon>Viruses</taxon>
        <taxon>Duplodnaviria</taxon>
        <taxon>Heunggongvirae</taxon>
        <taxon>Uroviricota</taxon>
        <taxon>Caudoviricetes</taxon>
        <taxon>Pantevenvirales</taxon>
        <taxon>Straboviridae</taxon>
        <taxon>Emmerichvirinae</taxon>
        <taxon>Ceceduovirus</taxon>
        <taxon>Ceceduovirus aszj</taxon>
    </lineage>
</organism>
<dbReference type="KEGG" id="vg:55604420"/>
<dbReference type="EMBL" id="MF448340">
    <property type="protein sequence ID" value="ASU00499.1"/>
    <property type="molecule type" value="Genomic_DNA"/>
</dbReference>
<accession>A0A223LG82</accession>
<dbReference type="Proteomes" id="UP000226092">
    <property type="component" value="Segment"/>
</dbReference>
<reference evidence="1 2" key="1">
    <citation type="submission" date="2017-07" db="EMBL/GenBank/DDBJ databases">
        <title>In vitro design and evaluation of phage cocktails against multidrug-resistant Aeromonas salmonicida.</title>
        <authorList>
            <person name="Chen L."/>
            <person name="Yuan S."/>
            <person name="Ma Y."/>
        </authorList>
    </citation>
    <scope>NUCLEOTIDE SEQUENCE [LARGE SCALE GENOMIC DNA]</scope>
</reference>
<evidence type="ECO:0000313" key="1">
    <source>
        <dbReference type="EMBL" id="ASU00499.1"/>
    </source>
</evidence>
<keyword evidence="2" id="KW-1185">Reference proteome</keyword>
<sequence>MGASDLNPFNYPWVDVNVDYQTRIKPGGFLNPSQEEYITFERFIDLTSVDDMVSVVPDLFHPSMERHRHYLKIGSNRIHYMATKIKFTTSKDTLYSIEKGL</sequence>